<proteinExistence type="predicted"/>
<comment type="caution">
    <text evidence="1">The sequence shown here is derived from an EMBL/GenBank/DDBJ whole genome shotgun (WGS) entry which is preliminary data.</text>
</comment>
<organism evidence="1 2">
    <name type="scientific">Rheinheimera baltica</name>
    <dbReference type="NCBI Taxonomy" id="67576"/>
    <lineage>
        <taxon>Bacteria</taxon>
        <taxon>Pseudomonadati</taxon>
        <taxon>Pseudomonadota</taxon>
        <taxon>Gammaproteobacteria</taxon>
        <taxon>Chromatiales</taxon>
        <taxon>Chromatiaceae</taxon>
        <taxon>Rheinheimera</taxon>
    </lineage>
</organism>
<name>A0ABT9I5X8_9GAMM</name>
<accession>A0ABT9I5X8</accession>
<feature type="non-terminal residue" evidence="1">
    <location>
        <position position="404"/>
    </location>
</feature>
<reference evidence="1 2" key="1">
    <citation type="submission" date="2022-11" db="EMBL/GenBank/DDBJ databases">
        <title>Viruses from the air-sea interface of a natural surface slick.</title>
        <authorList>
            <person name="Rahlff J."/>
            <person name="Holmfeldt K."/>
        </authorList>
    </citation>
    <scope>NUCLEOTIDE SEQUENCE [LARGE SCALE GENOMIC DNA]</scope>
    <source>
        <strain evidence="1 2">SMS4</strain>
    </source>
</reference>
<gene>
    <name evidence="1" type="ORF">ORJ04_22815</name>
</gene>
<protein>
    <submittedName>
        <fullName evidence="1">Uncharacterized protein</fullName>
    </submittedName>
</protein>
<dbReference type="RefSeq" id="WP_305977874.1">
    <property type="nucleotide sequence ID" value="NZ_JAPJDZ010000300.1"/>
</dbReference>
<dbReference type="SUPFAM" id="SSF50960">
    <property type="entry name" value="TolB, C-terminal domain"/>
    <property type="match status" value="1"/>
</dbReference>
<dbReference type="EMBL" id="JAPJDZ010000300">
    <property type="protein sequence ID" value="MDP5138782.1"/>
    <property type="molecule type" value="Genomic_DNA"/>
</dbReference>
<dbReference type="Gene3D" id="2.120.10.30">
    <property type="entry name" value="TolB, C-terminal domain"/>
    <property type="match status" value="1"/>
</dbReference>
<sequence>NNVLKFDFSGDGNTLYYIDIQAGASSLNQLALETTAALPQTLVNNFYFLSDVAVVKDGSGLYFNGLKSINDSSQLYYYNFTTNRYQTINHKLNDDFHDNKVAVSADSQQLAFVTVMGKLGEQQVSVKNRQTQRILTRFHHDKAIFQLVWYDNNSLIILDEVGVYKIDLATRSKTLLFDNNNTNAKVRSLAMSTDNKMLLLSEPPAANYFSQMDLPNFNAESQHIISTDKQIQQMFYVEEEGSMLIYKTDNQTNVISTLQGTTETIHLKTSASLEIYQVANHGRLILAKLDNVLALLDTKTNEISYITGGKQFLAEDAAFSSDYTQVLYGDKTSDDWVINTYNIADKSNSLLMSGFRSAREIPDGYILADKSDKVYFYNSSEQNLTSLGIELSIDLNTRWFVRGN</sequence>
<keyword evidence="2" id="KW-1185">Reference proteome</keyword>
<dbReference type="InterPro" id="IPR011042">
    <property type="entry name" value="6-blade_b-propeller_TolB-like"/>
</dbReference>
<dbReference type="Proteomes" id="UP001231109">
    <property type="component" value="Unassembled WGS sequence"/>
</dbReference>
<evidence type="ECO:0000313" key="1">
    <source>
        <dbReference type="EMBL" id="MDP5138782.1"/>
    </source>
</evidence>
<feature type="non-terminal residue" evidence="1">
    <location>
        <position position="1"/>
    </location>
</feature>
<evidence type="ECO:0000313" key="2">
    <source>
        <dbReference type="Proteomes" id="UP001231109"/>
    </source>
</evidence>